<dbReference type="EMBL" id="CABVQD010000037">
    <property type="protein sequence ID" value="VWC36797.1"/>
    <property type="molecule type" value="Genomic_DNA"/>
</dbReference>
<sequence length="119" mass="13323">MIIPDEIDENPSNEQVEHLQSVVCSVHENVMHYRDCAGQIDDDFRNANEHRRIGLDDLPYGEEMVRTQDLPAQLAKAAGLLESESVTTSAFNEAREIVVTATETLDDCTPLPPSMREPE</sequence>
<keyword evidence="2" id="KW-1185">Reference proteome</keyword>
<proteinExistence type="predicted"/>
<gene>
    <name evidence="1" type="ORF">BPA30113_06628</name>
</gene>
<protein>
    <submittedName>
        <fullName evidence="1">Uncharacterized protein</fullName>
    </submittedName>
</protein>
<dbReference type="AlphaFoldDB" id="A0A6P2RTB7"/>
<reference evidence="1 2" key="1">
    <citation type="submission" date="2019-09" db="EMBL/GenBank/DDBJ databases">
        <authorList>
            <person name="Depoorter E."/>
        </authorList>
    </citation>
    <scope>NUCLEOTIDE SEQUENCE [LARGE SCALE GENOMIC DNA]</scope>
    <source>
        <strain evidence="1">LMG 30113</strain>
    </source>
</reference>
<name>A0A6P2RTB7_9BURK</name>
<evidence type="ECO:0000313" key="1">
    <source>
        <dbReference type="EMBL" id="VWC36797.1"/>
    </source>
</evidence>
<organism evidence="1 2">
    <name type="scientific">Burkholderia paludis</name>
    <dbReference type="NCBI Taxonomy" id="1506587"/>
    <lineage>
        <taxon>Bacteria</taxon>
        <taxon>Pseudomonadati</taxon>
        <taxon>Pseudomonadota</taxon>
        <taxon>Betaproteobacteria</taxon>
        <taxon>Burkholderiales</taxon>
        <taxon>Burkholderiaceae</taxon>
        <taxon>Burkholderia</taxon>
        <taxon>Burkholderia cepacia complex</taxon>
    </lineage>
</organism>
<accession>A0A6P2RTB7</accession>
<evidence type="ECO:0000313" key="2">
    <source>
        <dbReference type="Proteomes" id="UP000494330"/>
    </source>
</evidence>
<dbReference type="Proteomes" id="UP000494330">
    <property type="component" value="Unassembled WGS sequence"/>
</dbReference>
<dbReference type="RefSeq" id="WP_034200513.1">
    <property type="nucleotide sequence ID" value="NZ_CABVQD010000037.1"/>
</dbReference>